<dbReference type="NCBIfam" id="NF002959">
    <property type="entry name" value="PRK03624.1"/>
    <property type="match status" value="1"/>
</dbReference>
<keyword evidence="1 4" id="KW-0808">Transferase</keyword>
<protein>
    <submittedName>
        <fullName evidence="4">Acetyltransferase</fullName>
    </submittedName>
</protein>
<dbReference type="PATRIC" id="fig|1114963.3.peg.2743"/>
<dbReference type="OrthoDB" id="1821130at2"/>
<dbReference type="Pfam" id="PF00583">
    <property type="entry name" value="Acetyltransf_1"/>
    <property type="match status" value="1"/>
</dbReference>
<evidence type="ECO:0000313" key="5">
    <source>
        <dbReference type="Proteomes" id="UP000052268"/>
    </source>
</evidence>
<dbReference type="CDD" id="cd04301">
    <property type="entry name" value="NAT_SF"/>
    <property type="match status" value="1"/>
</dbReference>
<keyword evidence="5" id="KW-1185">Reference proteome</keyword>
<feature type="domain" description="N-acetyltransferase" evidence="3">
    <location>
        <begin position="3"/>
        <end position="141"/>
    </location>
</feature>
<evidence type="ECO:0000313" key="4">
    <source>
        <dbReference type="EMBL" id="KMS55230.1"/>
    </source>
</evidence>
<dbReference type="Gene3D" id="3.40.630.30">
    <property type="match status" value="1"/>
</dbReference>
<comment type="caution">
    <text evidence="4">The sequence shown here is derived from an EMBL/GenBank/DDBJ whole genome shotgun (WGS) entry which is preliminary data.</text>
</comment>
<dbReference type="InterPro" id="IPR000182">
    <property type="entry name" value="GNAT_dom"/>
</dbReference>
<dbReference type="RefSeq" id="WP_059151907.1">
    <property type="nucleotide sequence ID" value="NZ_KQ130454.1"/>
</dbReference>
<proteinExistence type="predicted"/>
<dbReference type="PROSITE" id="PS51186">
    <property type="entry name" value="GNAT"/>
    <property type="match status" value="1"/>
</dbReference>
<dbReference type="SUPFAM" id="SSF55729">
    <property type="entry name" value="Acyl-CoA N-acyltransferases (Nat)"/>
    <property type="match status" value="1"/>
</dbReference>
<dbReference type="PANTHER" id="PTHR43877">
    <property type="entry name" value="AMINOALKYLPHOSPHONATE N-ACETYLTRANSFERASE-RELATED-RELATED"/>
    <property type="match status" value="1"/>
</dbReference>
<name>A0A0J8AKR0_9SPHN</name>
<dbReference type="AlphaFoldDB" id="A0A0J8AKR0"/>
<evidence type="ECO:0000256" key="1">
    <source>
        <dbReference type="ARBA" id="ARBA00022679"/>
    </source>
</evidence>
<evidence type="ECO:0000256" key="2">
    <source>
        <dbReference type="ARBA" id="ARBA00023315"/>
    </source>
</evidence>
<organism evidence="4 5">
    <name type="scientific">Novosphingobium barchaimii LL02</name>
    <dbReference type="NCBI Taxonomy" id="1114963"/>
    <lineage>
        <taxon>Bacteria</taxon>
        <taxon>Pseudomonadati</taxon>
        <taxon>Pseudomonadota</taxon>
        <taxon>Alphaproteobacteria</taxon>
        <taxon>Sphingomonadales</taxon>
        <taxon>Sphingomonadaceae</taxon>
        <taxon>Novosphingobium</taxon>
    </lineage>
</organism>
<sequence>MGVTVTPASPADRDDVVALWREAGLTRPWNDPVADFDLALAGPASAVLAARAGGRLAGSVMVGFDGHRGWVYYLAVSLTQRGEGLGRALMQASERWLEQRGCPKIQLMVRGDNADARGFYAALGYDVQDVVTIGRRLGGKV</sequence>
<keyword evidence="2" id="KW-0012">Acyltransferase</keyword>
<reference evidence="4 5" key="1">
    <citation type="journal article" date="2015" name="G3 (Bethesda)">
        <title>Insights into Ongoing Evolution of the Hexachlorocyclohexane Catabolic Pathway from Comparative Genomics of Ten Sphingomonadaceae Strains.</title>
        <authorList>
            <person name="Pearce S.L."/>
            <person name="Oakeshott J.G."/>
            <person name="Pandey G."/>
        </authorList>
    </citation>
    <scope>NUCLEOTIDE SEQUENCE [LARGE SCALE GENOMIC DNA]</scope>
    <source>
        <strain evidence="4 5">LL02</strain>
    </source>
</reference>
<evidence type="ECO:0000259" key="3">
    <source>
        <dbReference type="PROSITE" id="PS51186"/>
    </source>
</evidence>
<gene>
    <name evidence="4" type="ORF">V474_19535</name>
</gene>
<dbReference type="Proteomes" id="UP000052268">
    <property type="component" value="Unassembled WGS sequence"/>
</dbReference>
<dbReference type="GO" id="GO:0016747">
    <property type="term" value="F:acyltransferase activity, transferring groups other than amino-acyl groups"/>
    <property type="evidence" value="ECO:0007669"/>
    <property type="project" value="InterPro"/>
</dbReference>
<dbReference type="InterPro" id="IPR050832">
    <property type="entry name" value="Bact_Acetyltransf"/>
</dbReference>
<accession>A0A0J8AKR0</accession>
<dbReference type="InterPro" id="IPR016181">
    <property type="entry name" value="Acyl_CoA_acyltransferase"/>
</dbReference>
<dbReference type="EMBL" id="JACU01000005">
    <property type="protein sequence ID" value="KMS55230.1"/>
    <property type="molecule type" value="Genomic_DNA"/>
</dbReference>